<organism evidence="6 7">
    <name type="scientific">Deinococcus roseus</name>
    <dbReference type="NCBI Taxonomy" id="392414"/>
    <lineage>
        <taxon>Bacteria</taxon>
        <taxon>Thermotogati</taxon>
        <taxon>Deinococcota</taxon>
        <taxon>Deinococci</taxon>
        <taxon>Deinococcales</taxon>
        <taxon>Deinococcaceae</taxon>
        <taxon>Deinococcus</taxon>
    </lineage>
</organism>
<evidence type="ECO:0000313" key="7">
    <source>
        <dbReference type="Proteomes" id="UP000632222"/>
    </source>
</evidence>
<keyword evidence="4" id="KW-0274">FAD</keyword>
<comment type="similarity">
    <text evidence="2">Belongs to the GMC oxidoreductase family.</text>
</comment>
<dbReference type="EMBL" id="BMOD01000012">
    <property type="protein sequence ID" value="GGJ42857.1"/>
    <property type="molecule type" value="Genomic_DNA"/>
</dbReference>
<evidence type="ECO:0000256" key="1">
    <source>
        <dbReference type="ARBA" id="ARBA00001974"/>
    </source>
</evidence>
<evidence type="ECO:0000313" key="6">
    <source>
        <dbReference type="EMBL" id="GGJ42857.1"/>
    </source>
</evidence>
<dbReference type="InterPro" id="IPR007867">
    <property type="entry name" value="GMC_OxRtase_C"/>
</dbReference>
<dbReference type="SUPFAM" id="SSF54373">
    <property type="entry name" value="FAD-linked reductases, C-terminal domain"/>
    <property type="match status" value="1"/>
</dbReference>
<dbReference type="SUPFAM" id="SSF51905">
    <property type="entry name" value="FAD/NAD(P)-binding domain"/>
    <property type="match status" value="1"/>
</dbReference>
<dbReference type="InterPro" id="IPR000172">
    <property type="entry name" value="GMC_OxRdtase_N"/>
</dbReference>
<dbReference type="PANTHER" id="PTHR11552:SF147">
    <property type="entry name" value="CHOLINE DEHYDROGENASE, MITOCHONDRIAL"/>
    <property type="match status" value="1"/>
</dbReference>
<dbReference type="RefSeq" id="WP_189003985.1">
    <property type="nucleotide sequence ID" value="NZ_BMOD01000012.1"/>
</dbReference>
<evidence type="ECO:0000256" key="3">
    <source>
        <dbReference type="ARBA" id="ARBA00022630"/>
    </source>
</evidence>
<evidence type="ECO:0000259" key="5">
    <source>
        <dbReference type="PROSITE" id="PS00624"/>
    </source>
</evidence>
<protein>
    <submittedName>
        <fullName evidence="6">Choline dehydrogenase</fullName>
    </submittedName>
</protein>
<sequence length="521" mass="56373">MPADLPESVFWDDVVVGAGSAGAVLASRLSEQPSRKVLLLEAGPDFPDPLPAELQQSFTPLLEGYHWNLQARQRQETRAATLPYPQARITGGGSSINGTLAMRALPEDFARWASRNLPEWTWDQVLPHFKKLETDLDFPDAIHGTDGPMVVQRYPQKDWHPQQTAFHAACQALGFAHLPDLNATSKPGVGALPLNRTQQGRASTASTYLAEARQRPNFCLLSGWEARRLLLAGGQVTGLEVKDPQGQLRTVQASRFTLCAGAIHSPVLLQRSGIGPLEVSRKLGIPAHFDLPGVGANLMEHPAVLLWAVPAAGTSQAEAPCHQTLLRTSSTPHRPSNPADLNLLMLSNVQTRHIPRLTEALESPLACGISVVLAHPASRGRVFLTDPHSSPIIELNLASDPQDLHALMAGVRLAWKLLHAPVFSGQMGPVFLWTERMMQNDALLCRVIQSMAGASLHPVGTAQMGPPEDPLAVVDGHFRVHGLSNLRVVDASVMPVMPGAPTSLTCIMLAERAAEWMKQEG</sequence>
<comment type="cofactor">
    <cofactor evidence="1">
        <name>FAD</name>
        <dbReference type="ChEBI" id="CHEBI:57692"/>
    </cofactor>
</comment>
<dbReference type="Pfam" id="PF05199">
    <property type="entry name" value="GMC_oxred_C"/>
    <property type="match status" value="1"/>
</dbReference>
<evidence type="ECO:0000256" key="2">
    <source>
        <dbReference type="ARBA" id="ARBA00010790"/>
    </source>
</evidence>
<accession>A0ABQ2D4W6</accession>
<dbReference type="Gene3D" id="3.50.50.60">
    <property type="entry name" value="FAD/NAD(P)-binding domain"/>
    <property type="match status" value="1"/>
</dbReference>
<feature type="domain" description="Glucose-methanol-choline oxidoreductase N-terminal" evidence="5">
    <location>
        <begin position="261"/>
        <end position="275"/>
    </location>
</feature>
<reference evidence="7" key="1">
    <citation type="journal article" date="2019" name="Int. J. Syst. Evol. Microbiol.">
        <title>The Global Catalogue of Microorganisms (GCM) 10K type strain sequencing project: providing services to taxonomists for standard genome sequencing and annotation.</title>
        <authorList>
            <consortium name="The Broad Institute Genomics Platform"/>
            <consortium name="The Broad Institute Genome Sequencing Center for Infectious Disease"/>
            <person name="Wu L."/>
            <person name="Ma J."/>
        </authorList>
    </citation>
    <scope>NUCLEOTIDE SEQUENCE [LARGE SCALE GENOMIC DNA]</scope>
    <source>
        <strain evidence="7">JCM 14370</strain>
    </source>
</reference>
<proteinExistence type="inferred from homology"/>
<gene>
    <name evidence="6" type="ORF">GCM10008938_31340</name>
</gene>
<comment type="caution">
    <text evidence="6">The sequence shown here is derived from an EMBL/GenBank/DDBJ whole genome shotgun (WGS) entry which is preliminary data.</text>
</comment>
<name>A0ABQ2D4W6_9DEIO</name>
<evidence type="ECO:0000256" key="4">
    <source>
        <dbReference type="ARBA" id="ARBA00022827"/>
    </source>
</evidence>
<dbReference type="PIRSF" id="PIRSF000137">
    <property type="entry name" value="Alcohol_oxidase"/>
    <property type="match status" value="1"/>
</dbReference>
<dbReference type="InterPro" id="IPR012132">
    <property type="entry name" value="GMC_OxRdtase"/>
</dbReference>
<keyword evidence="7" id="KW-1185">Reference proteome</keyword>
<dbReference type="InterPro" id="IPR036188">
    <property type="entry name" value="FAD/NAD-bd_sf"/>
</dbReference>
<dbReference type="Pfam" id="PF00732">
    <property type="entry name" value="GMC_oxred_N"/>
    <property type="match status" value="1"/>
</dbReference>
<dbReference type="Proteomes" id="UP000632222">
    <property type="component" value="Unassembled WGS sequence"/>
</dbReference>
<dbReference type="PANTHER" id="PTHR11552">
    <property type="entry name" value="GLUCOSE-METHANOL-CHOLINE GMC OXIDOREDUCTASE"/>
    <property type="match status" value="1"/>
</dbReference>
<keyword evidence="3" id="KW-0285">Flavoprotein</keyword>
<dbReference type="Gene3D" id="3.30.410.40">
    <property type="match status" value="1"/>
</dbReference>
<dbReference type="PROSITE" id="PS00624">
    <property type="entry name" value="GMC_OXRED_2"/>
    <property type="match status" value="1"/>
</dbReference>